<sequence>MQLSKYPQLVQNMILNNMEYSDLFIFSFVSKKTKKLIESSPRMKRFKSVNTIRYEHHYDRTMVSIPFHQFHDNMLQIIESDDAENDTFQLNVCGKLFDFGIIYDGNKYYPVAFSQADNSLIAAIHDYLLDFFGNSVEYYWHALDCRKPIPQLQNISACFNLAFANSILDMGRFENFISSSPVLKFIDMYIENTTAPFSPESKFYQAEHIDTYQFEPTLPDTLRHFKGRQAFLEYLRCNIHDVIELVNKWKSGEAFNKLEVIEVKISVDFNQNEIMHAIGAKHIDHAKKPPTHTLPKVYRDIAFDEEPNTDPITSYTYVVRETDSRVASVLVHDRTFNFGVWDKTEDEFLRIMD</sequence>
<dbReference type="PANTHER" id="PTHR21503:SF8">
    <property type="entry name" value="F-BOX ASSOCIATED DOMAIN-CONTAINING PROTEIN-RELATED"/>
    <property type="match status" value="1"/>
</dbReference>
<gene>
    <name evidence="2" type="primary">Cnig_chr_X.g25452</name>
    <name evidence="2" type="ORF">B9Z55_025452</name>
</gene>
<evidence type="ECO:0000313" key="2">
    <source>
        <dbReference type="EMBL" id="PIC20165.1"/>
    </source>
</evidence>
<proteinExistence type="predicted"/>
<dbReference type="Proteomes" id="UP000230233">
    <property type="component" value="Chromosome X"/>
</dbReference>
<dbReference type="AlphaFoldDB" id="A0A2G5SYE3"/>
<dbReference type="PANTHER" id="PTHR21503">
    <property type="entry name" value="F-BOX-CONTAINING HYPOTHETICAL PROTEIN C.ELEGANS"/>
    <property type="match status" value="1"/>
</dbReference>
<keyword evidence="3" id="KW-1185">Reference proteome</keyword>
<feature type="domain" description="F-box" evidence="1">
    <location>
        <begin position="1"/>
        <end position="49"/>
    </location>
</feature>
<accession>A0A2G5SYE3</accession>
<dbReference type="EMBL" id="PDUG01000006">
    <property type="protein sequence ID" value="PIC20165.1"/>
    <property type="molecule type" value="Genomic_DNA"/>
</dbReference>
<name>A0A2G5SYE3_9PELO</name>
<comment type="caution">
    <text evidence="2">The sequence shown here is derived from an EMBL/GenBank/DDBJ whole genome shotgun (WGS) entry which is preliminary data.</text>
</comment>
<dbReference type="PROSITE" id="PS50181">
    <property type="entry name" value="FBOX"/>
    <property type="match status" value="1"/>
</dbReference>
<dbReference type="Pfam" id="PF00646">
    <property type="entry name" value="F-box"/>
    <property type="match status" value="1"/>
</dbReference>
<evidence type="ECO:0000313" key="3">
    <source>
        <dbReference type="Proteomes" id="UP000230233"/>
    </source>
</evidence>
<organism evidence="2 3">
    <name type="scientific">Caenorhabditis nigoni</name>
    <dbReference type="NCBI Taxonomy" id="1611254"/>
    <lineage>
        <taxon>Eukaryota</taxon>
        <taxon>Metazoa</taxon>
        <taxon>Ecdysozoa</taxon>
        <taxon>Nematoda</taxon>
        <taxon>Chromadorea</taxon>
        <taxon>Rhabditida</taxon>
        <taxon>Rhabditina</taxon>
        <taxon>Rhabditomorpha</taxon>
        <taxon>Rhabditoidea</taxon>
        <taxon>Rhabditidae</taxon>
        <taxon>Peloderinae</taxon>
        <taxon>Caenorhabditis</taxon>
    </lineage>
</organism>
<evidence type="ECO:0000259" key="1">
    <source>
        <dbReference type="PROSITE" id="PS50181"/>
    </source>
</evidence>
<dbReference type="InterPro" id="IPR001810">
    <property type="entry name" value="F-box_dom"/>
</dbReference>
<reference evidence="3" key="1">
    <citation type="submission" date="2017-10" db="EMBL/GenBank/DDBJ databases">
        <title>Rapid genome shrinkage in a self-fertile nematode reveals novel sperm competition proteins.</title>
        <authorList>
            <person name="Yin D."/>
            <person name="Schwarz E.M."/>
            <person name="Thomas C.G."/>
            <person name="Felde R.L."/>
            <person name="Korf I.F."/>
            <person name="Cutter A.D."/>
            <person name="Schartner C.M."/>
            <person name="Ralston E.J."/>
            <person name="Meyer B.J."/>
            <person name="Haag E.S."/>
        </authorList>
    </citation>
    <scope>NUCLEOTIDE SEQUENCE [LARGE SCALE GENOMIC DNA]</scope>
    <source>
        <strain evidence="3">JU1422</strain>
    </source>
</reference>
<protein>
    <recommendedName>
        <fullName evidence="1">F-box domain-containing protein</fullName>
    </recommendedName>
</protein>